<evidence type="ECO:0000313" key="9">
    <source>
        <dbReference type="Proteomes" id="UP000886520"/>
    </source>
</evidence>
<dbReference type="EMBL" id="JABFUD020000025">
    <property type="protein sequence ID" value="KAI5059067.1"/>
    <property type="molecule type" value="Genomic_DNA"/>
</dbReference>
<dbReference type="InterPro" id="IPR011990">
    <property type="entry name" value="TPR-like_helical_dom_sf"/>
</dbReference>
<feature type="repeat" description="TPR" evidence="7">
    <location>
        <begin position="152"/>
        <end position="185"/>
    </location>
</feature>
<dbReference type="AlphaFoldDB" id="A0A9D4U0W4"/>
<evidence type="ECO:0000313" key="8">
    <source>
        <dbReference type="EMBL" id="KAI5059067.1"/>
    </source>
</evidence>
<dbReference type="PANTHER" id="PTHR36326:SF7">
    <property type="entry name" value="PROTEIN POLLENLESS 3-LIKE 2"/>
    <property type="match status" value="1"/>
</dbReference>
<keyword evidence="9" id="KW-1185">Reference proteome</keyword>
<dbReference type="SUPFAM" id="SSF48452">
    <property type="entry name" value="TPR-like"/>
    <property type="match status" value="1"/>
</dbReference>
<evidence type="ECO:0000256" key="1">
    <source>
        <dbReference type="ARBA" id="ARBA00004123"/>
    </source>
</evidence>
<keyword evidence="2" id="KW-0677">Repeat</keyword>
<dbReference type="Gene3D" id="1.25.40.10">
    <property type="entry name" value="Tetratricopeptide repeat domain"/>
    <property type="match status" value="1"/>
</dbReference>
<evidence type="ECO:0000256" key="7">
    <source>
        <dbReference type="PROSITE-ProRule" id="PRU00339"/>
    </source>
</evidence>
<dbReference type="InterPro" id="IPR019734">
    <property type="entry name" value="TPR_rpt"/>
</dbReference>
<evidence type="ECO:0000256" key="4">
    <source>
        <dbReference type="ARBA" id="ARBA00023054"/>
    </source>
</evidence>
<comment type="caution">
    <text evidence="8">The sequence shown here is derived from an EMBL/GenBank/DDBJ whole genome shotgun (WGS) entry which is preliminary data.</text>
</comment>
<evidence type="ECO:0000256" key="3">
    <source>
        <dbReference type="ARBA" id="ARBA00022803"/>
    </source>
</evidence>
<organism evidence="8 9">
    <name type="scientific">Adiantum capillus-veneris</name>
    <name type="common">Maidenhair fern</name>
    <dbReference type="NCBI Taxonomy" id="13818"/>
    <lineage>
        <taxon>Eukaryota</taxon>
        <taxon>Viridiplantae</taxon>
        <taxon>Streptophyta</taxon>
        <taxon>Embryophyta</taxon>
        <taxon>Tracheophyta</taxon>
        <taxon>Polypodiopsida</taxon>
        <taxon>Polypodiidae</taxon>
        <taxon>Polypodiales</taxon>
        <taxon>Pteridineae</taxon>
        <taxon>Pteridaceae</taxon>
        <taxon>Vittarioideae</taxon>
        <taxon>Adiantum</taxon>
    </lineage>
</organism>
<keyword evidence="5" id="KW-0539">Nucleus</keyword>
<dbReference type="GO" id="GO:0005634">
    <property type="term" value="C:nucleus"/>
    <property type="evidence" value="ECO:0007669"/>
    <property type="project" value="UniProtKB-SubCell"/>
</dbReference>
<accession>A0A9D4U0W4</accession>
<reference evidence="8" key="1">
    <citation type="submission" date="2021-01" db="EMBL/GenBank/DDBJ databases">
        <title>Adiantum capillus-veneris genome.</title>
        <authorList>
            <person name="Fang Y."/>
            <person name="Liao Q."/>
        </authorList>
    </citation>
    <scope>NUCLEOTIDE SEQUENCE</scope>
    <source>
        <strain evidence="8">H3</strain>
        <tissue evidence="8">Leaf</tissue>
    </source>
</reference>
<gene>
    <name evidence="8" type="ORF">GOP47_0025386</name>
</gene>
<dbReference type="InterPro" id="IPR044961">
    <property type="entry name" value="MS5/SDI1"/>
</dbReference>
<comment type="similarity">
    <text evidence="6">Belongs to the MS5 protein family.</text>
</comment>
<keyword evidence="4" id="KW-0175">Coiled coil</keyword>
<evidence type="ECO:0000256" key="6">
    <source>
        <dbReference type="ARBA" id="ARBA00025750"/>
    </source>
</evidence>
<protein>
    <submittedName>
        <fullName evidence="8">Uncharacterized protein</fullName>
    </submittedName>
</protein>
<dbReference type="PANTHER" id="PTHR36326">
    <property type="entry name" value="PROTEIN POLLENLESS 3-LIKE 2"/>
    <property type="match status" value="1"/>
</dbReference>
<name>A0A9D4U0W4_ADICA</name>
<dbReference type="Pfam" id="PF00515">
    <property type="entry name" value="TPR_1"/>
    <property type="match status" value="1"/>
</dbReference>
<keyword evidence="3 7" id="KW-0802">TPR repeat</keyword>
<evidence type="ECO:0000256" key="5">
    <source>
        <dbReference type="ARBA" id="ARBA00023242"/>
    </source>
</evidence>
<evidence type="ECO:0000256" key="2">
    <source>
        <dbReference type="ARBA" id="ARBA00022737"/>
    </source>
</evidence>
<sequence length="393" mass="43011">MAAAEEEGRAPFHVVHKVPAGDGFYVRAKHAQLVERKPEKAIALFWASLEAGDRVDSALKDLAIVLKQQNRPRDAILAVCTFRSRCSESAQDSLDNVLLDLYKSSGRLDDQIALLIRKLRAFQNCHSFNGKRTKTARSQGKKFQISVEQEVARLLGNLGWAYMQQSNYKDAESAYRRALALEVDSNKACNLGVCLMKQGKAEEAMAVLQGASLSNNKRANSGSHLKSYERAQELMRQASAMSMLTGSGETSARTTALWTASLLNEEGVHSHSRSKRVCDGRSNTITLSEAIIRDEHAHIRTTKNKDDEDMIGRVAAAYHGQDDDRIAAGSACADSQGSSHLGTQNVDEGTLSPLRVAPILAIPLLNSSRQSQTHARRRLPVFRDITLLGSAAA</sequence>
<dbReference type="PROSITE" id="PS50005">
    <property type="entry name" value="TPR"/>
    <property type="match status" value="1"/>
</dbReference>
<comment type="subcellular location">
    <subcellularLocation>
        <location evidence="1">Nucleus</location>
    </subcellularLocation>
</comment>
<proteinExistence type="inferred from homology"/>
<dbReference type="Proteomes" id="UP000886520">
    <property type="component" value="Chromosome 25"/>
</dbReference>
<dbReference type="OrthoDB" id="10258631at2759"/>
<dbReference type="SMART" id="SM00028">
    <property type="entry name" value="TPR"/>
    <property type="match status" value="1"/>
</dbReference>